<organism evidence="3 4">
    <name type="scientific">Prorocentrum cordatum</name>
    <dbReference type="NCBI Taxonomy" id="2364126"/>
    <lineage>
        <taxon>Eukaryota</taxon>
        <taxon>Sar</taxon>
        <taxon>Alveolata</taxon>
        <taxon>Dinophyceae</taxon>
        <taxon>Prorocentrales</taxon>
        <taxon>Prorocentraceae</taxon>
        <taxon>Prorocentrum</taxon>
    </lineage>
</organism>
<feature type="signal peptide" evidence="2">
    <location>
        <begin position="1"/>
        <end position="17"/>
    </location>
</feature>
<keyword evidence="2" id="KW-0732">Signal</keyword>
<feature type="chain" id="PRO_5046255428" evidence="2">
    <location>
        <begin position="18"/>
        <end position="563"/>
    </location>
</feature>
<comment type="caution">
    <text evidence="3">The sequence shown here is derived from an EMBL/GenBank/DDBJ whole genome shotgun (WGS) entry which is preliminary data.</text>
</comment>
<gene>
    <name evidence="3" type="ORF">PCOR1329_LOCUS29221</name>
</gene>
<evidence type="ECO:0000256" key="1">
    <source>
        <dbReference type="SAM" id="MobiDB-lite"/>
    </source>
</evidence>
<reference evidence="3" key="1">
    <citation type="submission" date="2023-10" db="EMBL/GenBank/DDBJ databases">
        <authorList>
            <person name="Chen Y."/>
            <person name="Shah S."/>
            <person name="Dougan E. K."/>
            <person name="Thang M."/>
            <person name="Chan C."/>
        </authorList>
    </citation>
    <scope>NUCLEOTIDE SEQUENCE [LARGE SCALE GENOMIC DNA]</scope>
</reference>
<evidence type="ECO:0000256" key="2">
    <source>
        <dbReference type="SAM" id="SignalP"/>
    </source>
</evidence>
<accession>A0ABN9SGG8</accession>
<dbReference type="Proteomes" id="UP001189429">
    <property type="component" value="Unassembled WGS sequence"/>
</dbReference>
<evidence type="ECO:0000313" key="4">
    <source>
        <dbReference type="Proteomes" id="UP001189429"/>
    </source>
</evidence>
<feature type="region of interest" description="Disordered" evidence="1">
    <location>
        <begin position="430"/>
        <end position="461"/>
    </location>
</feature>
<protein>
    <submittedName>
        <fullName evidence="3">Uncharacterized protein</fullName>
    </submittedName>
</protein>
<evidence type="ECO:0000313" key="3">
    <source>
        <dbReference type="EMBL" id="CAK0830638.1"/>
    </source>
</evidence>
<dbReference type="EMBL" id="CAUYUJ010010968">
    <property type="protein sequence ID" value="CAK0830638.1"/>
    <property type="molecule type" value="Genomic_DNA"/>
</dbReference>
<proteinExistence type="predicted"/>
<keyword evidence="4" id="KW-1185">Reference proteome</keyword>
<sequence>MSFRTTLLAVLPSSCAAISHKHAASARDVGFLDEVTEDELMYELMSGLPGYLETDGDDCKMAEQGSPCYEDVTWLQTKGFEKHPEWYPGYTARSSFEEVQDMLYRLGKAQCPKPCFSKVLDVDHGAESTNLVLSSGCVDAVEGDLCYRTVRWLKRTGLEQHPDWFPTLEAGSSTAAIQAELHRQGKSQCPKPCEPVEAPSYHALSARKSGLRARVGSEGAASWMWDFPKEEVVPTTEAGRAVMQCLRKLLHVTPENFDDLRAECEGLVPADGATQRDALVKESVRFISWAQHHVVDMRIQRKAEEDGVSTASEAVNPAAQAEVGEDGCMNALRNSVCYTAVSYGLSEGIRKHPTMYEGLSEHSSFEKVQEFLWRNNRHGCTKPCPRKRVDITEFDKHPEMLTYKKSVADMSIDEMTRYINGEWDGYQAKMFDNRDDDPLPTANPKPVAEETNEDKSVQDMSTDELARVLDGDMVAYMPKEVANDTEPEKAANDSAEVASVSTANDSTPLFADIASINMSQMSEVASAVDVPAQPVADAPTVDAVADVPVEPVADVPTEHETAE</sequence>
<name>A0ABN9SGG8_9DINO</name>